<evidence type="ECO:0000313" key="3">
    <source>
        <dbReference type="EMBL" id="SFV36888.1"/>
    </source>
</evidence>
<dbReference type="NCBIfam" id="NF001268">
    <property type="entry name" value="PRK00228.1-4"/>
    <property type="match status" value="1"/>
</dbReference>
<dbReference type="EMBL" id="FPCH01000003">
    <property type="protein sequence ID" value="SFV36888.1"/>
    <property type="molecule type" value="Genomic_DNA"/>
</dbReference>
<comment type="similarity">
    <text evidence="1 2">Belongs to the UPF0301 (AlgH) family.</text>
</comment>
<gene>
    <name evidence="3" type="ORF">SAMN04488557_2873</name>
</gene>
<dbReference type="PANTHER" id="PTHR30327:SF1">
    <property type="entry name" value="UPF0301 PROTEIN YQGE"/>
    <property type="match status" value="1"/>
</dbReference>
<dbReference type="Proteomes" id="UP000199423">
    <property type="component" value="Unassembled WGS sequence"/>
</dbReference>
<dbReference type="Pfam" id="PF02622">
    <property type="entry name" value="DUF179"/>
    <property type="match status" value="1"/>
</dbReference>
<dbReference type="GO" id="GO:0005829">
    <property type="term" value="C:cytosol"/>
    <property type="evidence" value="ECO:0007669"/>
    <property type="project" value="TreeGrafter"/>
</dbReference>
<dbReference type="HAMAP" id="MF_00758">
    <property type="entry name" value="UPF0301"/>
    <property type="match status" value="1"/>
</dbReference>
<accession>A0A1I7NQM1</accession>
<proteinExistence type="inferred from homology"/>
<dbReference type="Gene3D" id="3.40.1740.10">
    <property type="entry name" value="VC0467-like"/>
    <property type="match status" value="1"/>
</dbReference>
<dbReference type="InterPro" id="IPR003774">
    <property type="entry name" value="AlgH-like"/>
</dbReference>
<protein>
    <recommendedName>
        <fullName evidence="2">UPF0301 protein SAMN04488557_2873</fullName>
    </recommendedName>
</protein>
<name>A0A1I7NQM1_9HYPH</name>
<evidence type="ECO:0000256" key="2">
    <source>
        <dbReference type="HAMAP-Rule" id="MF_00758"/>
    </source>
</evidence>
<organism evidence="3 4">
    <name type="scientific">Hyphomicrobium facile</name>
    <dbReference type="NCBI Taxonomy" id="51670"/>
    <lineage>
        <taxon>Bacteria</taxon>
        <taxon>Pseudomonadati</taxon>
        <taxon>Pseudomonadota</taxon>
        <taxon>Alphaproteobacteria</taxon>
        <taxon>Hyphomicrobiales</taxon>
        <taxon>Hyphomicrobiaceae</taxon>
        <taxon>Hyphomicrobium</taxon>
    </lineage>
</organism>
<dbReference type="RefSeq" id="WP_092868422.1">
    <property type="nucleotide sequence ID" value="NZ_FPCH01000003.1"/>
</dbReference>
<dbReference type="STRING" id="51670.SAMN04488557_2873"/>
<evidence type="ECO:0000256" key="1">
    <source>
        <dbReference type="ARBA" id="ARBA00009600"/>
    </source>
</evidence>
<dbReference type="PANTHER" id="PTHR30327">
    <property type="entry name" value="UNCHARACTERIZED PROTEIN YQGE"/>
    <property type="match status" value="1"/>
</dbReference>
<dbReference type="SUPFAM" id="SSF143456">
    <property type="entry name" value="VC0467-like"/>
    <property type="match status" value="1"/>
</dbReference>
<dbReference type="OrthoDB" id="9807486at2"/>
<dbReference type="AlphaFoldDB" id="A0A1I7NQM1"/>
<evidence type="ECO:0000313" key="4">
    <source>
        <dbReference type="Proteomes" id="UP000199423"/>
    </source>
</evidence>
<keyword evidence="4" id="KW-1185">Reference proteome</keyword>
<reference evidence="4" key="1">
    <citation type="submission" date="2016-10" db="EMBL/GenBank/DDBJ databases">
        <authorList>
            <person name="Varghese N."/>
            <person name="Submissions S."/>
        </authorList>
    </citation>
    <scope>NUCLEOTIDE SEQUENCE [LARGE SCALE GENOMIC DNA]</scope>
    <source>
        <strain evidence="4">DSM 1565</strain>
    </source>
</reference>
<sequence>MKASRQTGQTGGPDIKLEGQLLIAMPAMTDRRFQRSVIYMCAHSPEGAMGLIINQRANHITAPDLLERLGISSRNPDDEITSEVLSLSIQVGGPVETGRGFVLHSSDYFSEDSTLAIEQGVCLTATIDILKAIAQGRGPARALLALGYAGWSPGQLEIEMQANGWLHCPADPELIFDEDLENKYSRALAKMGIDLSHLVSDAGHA</sequence>